<protein>
    <submittedName>
        <fullName evidence="2">Uncharacterized protein</fullName>
    </submittedName>
</protein>
<sequence>MYGLAGSHEKGFIGIDVTDPNQWRGAWIQHSFPRFPVLLNKRRGVVSFVPPLKYRFSDALKAAAPYLGWYRENAFFNSNLLAKMNLDNKKRKKNNNNNSDNDDDFSNGEKNTIESQIDKLNNIINTYRFGEDIYFRAALYDGGTRSQHAFCVSINHQGNFEEFFQYMSMLSGDFLNGMPQNLVHLFQDNAYDFNPYVKPADDGPYIRRSKVRNLLDGVTPLPTANYLGQVESKIFNFNLVPGDPDYYDALDPNQNLFYMKINTAATQTNDVWKTMALCTPGVHPEPCLNRPAAGQLEPFTVATWVKDDGDRWWRGVFTTPTFLIQNLDFGGGVTGSHSWDGNTILEHSKIGWRHIVPAAAAGGAQELWNVCFSGGNLIPQRNKSIKSSVLVCFKSDALRLFLNGLVAPGHENMVAIKRSSKAKKEATIKLSGLLFKAGQEKATSHGRIRKQTDIYTPHSSGLGKSKAVTIDTPNKSPRYDKVKNDLADLTLKATQKMEILVPQADYDLAVNHL</sequence>
<reference evidence="2" key="1">
    <citation type="submission" date="2020-01" db="EMBL/GenBank/DDBJ databases">
        <title>Development of genomics and gene disruption for Polysphondylium violaceum indicates a role for the polyketide synthase stlB in stalk morphogenesis.</title>
        <authorList>
            <person name="Narita B."/>
            <person name="Kawabe Y."/>
            <person name="Kin K."/>
            <person name="Saito T."/>
            <person name="Gibbs R."/>
            <person name="Kuspa A."/>
            <person name="Muzny D."/>
            <person name="Queller D."/>
            <person name="Richards S."/>
            <person name="Strassman J."/>
            <person name="Sucgang R."/>
            <person name="Worley K."/>
            <person name="Schaap P."/>
        </authorList>
    </citation>
    <scope>NUCLEOTIDE SEQUENCE</scope>
    <source>
        <strain evidence="2">QSvi11</strain>
    </source>
</reference>
<dbReference type="EMBL" id="AJWJ01000215">
    <property type="protein sequence ID" value="KAF2073272.1"/>
    <property type="molecule type" value="Genomic_DNA"/>
</dbReference>
<organism evidence="2 3">
    <name type="scientific">Polysphondylium violaceum</name>
    <dbReference type="NCBI Taxonomy" id="133409"/>
    <lineage>
        <taxon>Eukaryota</taxon>
        <taxon>Amoebozoa</taxon>
        <taxon>Evosea</taxon>
        <taxon>Eumycetozoa</taxon>
        <taxon>Dictyostelia</taxon>
        <taxon>Dictyosteliales</taxon>
        <taxon>Dictyosteliaceae</taxon>
        <taxon>Polysphondylium</taxon>
    </lineage>
</organism>
<evidence type="ECO:0000313" key="2">
    <source>
        <dbReference type="EMBL" id="KAF2073272.1"/>
    </source>
</evidence>
<name>A0A8J4PTT9_9MYCE</name>
<evidence type="ECO:0000313" key="3">
    <source>
        <dbReference type="Proteomes" id="UP000695562"/>
    </source>
</evidence>
<feature type="region of interest" description="Disordered" evidence="1">
    <location>
        <begin position="87"/>
        <end position="110"/>
    </location>
</feature>
<evidence type="ECO:0000256" key="1">
    <source>
        <dbReference type="SAM" id="MobiDB-lite"/>
    </source>
</evidence>
<accession>A0A8J4PTT9</accession>
<dbReference type="AlphaFoldDB" id="A0A8J4PTT9"/>
<dbReference type="Proteomes" id="UP000695562">
    <property type="component" value="Unassembled WGS sequence"/>
</dbReference>
<comment type="caution">
    <text evidence="2">The sequence shown here is derived from an EMBL/GenBank/DDBJ whole genome shotgun (WGS) entry which is preliminary data.</text>
</comment>
<proteinExistence type="predicted"/>
<keyword evidence="3" id="KW-1185">Reference proteome</keyword>
<gene>
    <name evidence="2" type="ORF">CYY_005401</name>
</gene>